<keyword evidence="4 7" id="KW-0808">Transferase</keyword>
<evidence type="ECO:0000259" key="6">
    <source>
        <dbReference type="Pfam" id="PF13632"/>
    </source>
</evidence>
<evidence type="ECO:0000256" key="2">
    <source>
        <dbReference type="ARBA" id="ARBA00006739"/>
    </source>
</evidence>
<proteinExistence type="inferred from homology"/>
<comment type="caution">
    <text evidence="7">The sequence shown here is derived from an EMBL/GenBank/DDBJ whole genome shotgun (WGS) entry which is preliminary data.</text>
</comment>
<feature type="transmembrane region" description="Helical" evidence="5">
    <location>
        <begin position="707"/>
        <end position="729"/>
    </location>
</feature>
<evidence type="ECO:0000256" key="1">
    <source>
        <dbReference type="ARBA" id="ARBA00004776"/>
    </source>
</evidence>
<protein>
    <submittedName>
        <fullName evidence="7">Glycosyltransferase</fullName>
    </submittedName>
</protein>
<gene>
    <name evidence="7" type="ORF">BPSY_1720</name>
</gene>
<feature type="transmembrane region" description="Helical" evidence="5">
    <location>
        <begin position="556"/>
        <end position="575"/>
    </location>
</feature>
<feature type="transmembrane region" description="Helical" evidence="5">
    <location>
        <begin position="816"/>
        <end position="839"/>
    </location>
</feature>
<feature type="transmembrane region" description="Helical" evidence="5">
    <location>
        <begin position="533"/>
        <end position="550"/>
    </location>
</feature>
<feature type="domain" description="Glycosyltransferase 2-like" evidence="6">
    <location>
        <begin position="135"/>
        <end position="324"/>
    </location>
</feature>
<feature type="transmembrane region" description="Helical" evidence="5">
    <location>
        <begin position="609"/>
        <end position="624"/>
    </location>
</feature>
<dbReference type="PANTHER" id="PTHR43179">
    <property type="entry name" value="RHAMNOSYLTRANSFERASE WBBL"/>
    <property type="match status" value="1"/>
</dbReference>
<dbReference type="PANTHER" id="PTHR43179:SF12">
    <property type="entry name" value="GALACTOFURANOSYLTRANSFERASE GLFT2"/>
    <property type="match status" value="1"/>
</dbReference>
<name>A0A087CDG2_9BIFI</name>
<feature type="transmembrane region" description="Helical" evidence="5">
    <location>
        <begin position="767"/>
        <end position="795"/>
    </location>
</feature>
<feature type="transmembrane region" description="Helical" evidence="5">
    <location>
        <begin position="1016"/>
        <end position="1034"/>
    </location>
</feature>
<dbReference type="eggNOG" id="COG5617">
    <property type="taxonomic scope" value="Bacteria"/>
</dbReference>
<keyword evidence="5" id="KW-1133">Transmembrane helix</keyword>
<evidence type="ECO:0000256" key="4">
    <source>
        <dbReference type="ARBA" id="ARBA00022679"/>
    </source>
</evidence>
<feature type="transmembrane region" description="Helical" evidence="5">
    <location>
        <begin position="736"/>
        <end position="755"/>
    </location>
</feature>
<organism evidence="7 8">
    <name type="scientific">Bifidobacterium psychraerophilum</name>
    <dbReference type="NCBI Taxonomy" id="218140"/>
    <lineage>
        <taxon>Bacteria</taxon>
        <taxon>Bacillati</taxon>
        <taxon>Actinomycetota</taxon>
        <taxon>Actinomycetes</taxon>
        <taxon>Bifidobacteriales</taxon>
        <taxon>Bifidobacteriaceae</taxon>
        <taxon>Bifidobacterium</taxon>
    </lineage>
</organism>
<evidence type="ECO:0000256" key="5">
    <source>
        <dbReference type="SAM" id="Phobius"/>
    </source>
</evidence>
<feature type="transmembrane region" description="Helical" evidence="5">
    <location>
        <begin position="500"/>
        <end position="521"/>
    </location>
</feature>
<dbReference type="InterPro" id="IPR001173">
    <property type="entry name" value="Glyco_trans_2-like"/>
</dbReference>
<dbReference type="STRING" id="218140.BPSY_1720"/>
<feature type="transmembrane region" description="Helical" evidence="5">
    <location>
        <begin position="471"/>
        <end position="494"/>
    </location>
</feature>
<keyword evidence="5" id="KW-0472">Membrane</keyword>
<sequence>MSFVASNQSDVQRELASILAEEPSMHRQGVEGSVAAVITVGEDLRYFGQTVRAVLGQRVLPAVIVVADCSGQTTEPMYSAVEVMTPAASQHGGFPHVKTMQVQVVRAKGAVSFSNAVEKALDYAKLPSQVRALWLLHDDSRPRDQECLDTLVEAWRNAPGASLLGAKQVGWSGEGLHDVGRYAGRHQTVSLVVDGEPDQEQYDARQDVFAVSLAGALLPLSTLKKLSGVNSWFGTFGESADFCRRVCLSSGRVLVVPSAVIAHRRARFEGVRDRAGEAVSDEYPVSSAMAVIDARSKYRYTDSGMLLWPLMWLWSLVTSLAMFFVLMFRKQPYEAWCEFWQPWRMLVRFPQAVQARRLVTRTASVSLGKLHMLQASRQQISRWRERNSAFVQQGNVPLLSPLAKAHLKVQLRRRALWAFAMTVIAAGVEIAVLWGPFRGVFLGGAINAEALLPTAASWAQAARAATTSWSYAVGIGVPAPAAPYALLLLVGGVFTAGNMAAVIAVLLFISAPLMALSFWALAGTVTRSNPVRAAAGLLWCAAAWAMGLYTQGNVSMLVVMMFLPVSIAFTLRAVGMYRTEDPNTPHSSIQCAALAALCFIPVVTAEPQLVLALVVIFMAFLVTVRQHRTMLLLIPLPSAFAIAPTLVNVVHHFGSGAWRQLFGDMMLPSHALNGSPKAMSVGEMLRRIVLDGTSDAMFGMSAAFVEAMLLISLLLVTVMAVCTLVLPFALRITRMLWAMVLCGVVLSLVSTRVMIGLDAEGAVAGSALPGLCLALLGLLACVCVISGSAVRPFVLVHERADPARMQLASASRMPQVAVRVGRSLLAAFMVACVLLWGAYGVMQTRDEGSVSAQSSGLPMVSVDYLDQKPGHRILVLEAESDNRVSFSVMRTARGDLIDNNPAAWAMMASGYTDGPSQTLATASSHLLSNADADAISALEKLGLGGIFVVASDDDADGLSDRTASETLVSNITASDGTQSVVSNENGTYFRLTSDDTADQGIDRSGELQAVSNPWRYAWLWCFGVLAVTYCLVAVPRAERTRRERS</sequence>
<comment type="similarity">
    <text evidence="2">Belongs to the glycosyltransferase 2 family.</text>
</comment>
<feature type="transmembrane region" description="Helical" evidence="5">
    <location>
        <begin position="415"/>
        <end position="434"/>
    </location>
</feature>
<dbReference type="GO" id="GO:0016757">
    <property type="term" value="F:glycosyltransferase activity"/>
    <property type="evidence" value="ECO:0007669"/>
    <property type="project" value="UniProtKB-KW"/>
</dbReference>
<dbReference type="eggNOG" id="COG1216">
    <property type="taxonomic scope" value="Bacteria"/>
</dbReference>
<dbReference type="Pfam" id="PF13632">
    <property type="entry name" value="Glyco_trans_2_3"/>
    <property type="match status" value="1"/>
</dbReference>
<dbReference type="GeneID" id="98300913"/>
<keyword evidence="3" id="KW-0328">Glycosyltransferase</keyword>
<evidence type="ECO:0000313" key="7">
    <source>
        <dbReference type="EMBL" id="KFI81312.1"/>
    </source>
</evidence>
<accession>A0A087CDG2</accession>
<dbReference type="AlphaFoldDB" id="A0A087CDG2"/>
<comment type="pathway">
    <text evidence="1">Cell wall biogenesis; cell wall polysaccharide biosynthesis.</text>
</comment>
<keyword evidence="5" id="KW-0812">Transmembrane</keyword>
<feature type="transmembrane region" description="Helical" evidence="5">
    <location>
        <begin position="631"/>
        <end position="653"/>
    </location>
</feature>
<dbReference type="SUPFAM" id="SSF53448">
    <property type="entry name" value="Nucleotide-diphospho-sugar transferases"/>
    <property type="match status" value="1"/>
</dbReference>
<evidence type="ECO:0000313" key="8">
    <source>
        <dbReference type="Proteomes" id="UP000029050"/>
    </source>
</evidence>
<dbReference type="RefSeq" id="WP_033495378.1">
    <property type="nucleotide sequence ID" value="NZ_JGZI01000010.1"/>
</dbReference>
<dbReference type="Proteomes" id="UP000029050">
    <property type="component" value="Unassembled WGS sequence"/>
</dbReference>
<feature type="transmembrane region" description="Helical" evidence="5">
    <location>
        <begin position="305"/>
        <end position="326"/>
    </location>
</feature>
<dbReference type="Gene3D" id="3.90.550.10">
    <property type="entry name" value="Spore Coat Polysaccharide Biosynthesis Protein SpsA, Chain A"/>
    <property type="match status" value="1"/>
</dbReference>
<reference evidence="7 8" key="1">
    <citation type="submission" date="2014-03" db="EMBL/GenBank/DDBJ databases">
        <title>Genomics of Bifidobacteria.</title>
        <authorList>
            <person name="Ventura M."/>
            <person name="Milani C."/>
            <person name="Lugli G.A."/>
        </authorList>
    </citation>
    <scope>NUCLEOTIDE SEQUENCE [LARGE SCALE GENOMIC DNA]</scope>
    <source>
        <strain evidence="7 8">LMG 21775</strain>
    </source>
</reference>
<dbReference type="OrthoDB" id="3734530at2"/>
<dbReference type="InterPro" id="IPR029044">
    <property type="entry name" value="Nucleotide-diphossugar_trans"/>
</dbReference>
<keyword evidence="8" id="KW-1185">Reference proteome</keyword>
<dbReference type="EMBL" id="JGZI01000010">
    <property type="protein sequence ID" value="KFI81312.1"/>
    <property type="molecule type" value="Genomic_DNA"/>
</dbReference>
<evidence type="ECO:0000256" key="3">
    <source>
        <dbReference type="ARBA" id="ARBA00022676"/>
    </source>
</evidence>